<dbReference type="GO" id="GO:0004812">
    <property type="term" value="F:aminoacyl-tRNA ligase activity"/>
    <property type="evidence" value="ECO:0007669"/>
    <property type="project" value="UniProtKB-KW"/>
</dbReference>
<keyword evidence="3" id="KW-0030">Aminoacyl-tRNA synthetase</keyword>
<dbReference type="InterPro" id="IPR040285">
    <property type="entry name" value="ProX/PRXD1"/>
</dbReference>
<dbReference type="KEGG" id="rva:Rvan_2737"/>
<protein>
    <submittedName>
        <fullName evidence="3">YbaK/prolyl-tRNA synthetase associated region</fullName>
    </submittedName>
</protein>
<dbReference type="RefSeq" id="WP_013420323.1">
    <property type="nucleotide sequence ID" value="NC_014664.1"/>
</dbReference>
<dbReference type="eggNOG" id="COG3760">
    <property type="taxonomic scope" value="Bacteria"/>
</dbReference>
<reference evidence="4" key="1">
    <citation type="journal article" date="2011" name="J. Bacteriol.">
        <title>Genome sequences of eight morphologically diverse alphaproteobacteria.</title>
        <authorList>
            <consortium name="US DOE Joint Genome Institute"/>
            <person name="Brown P.J."/>
            <person name="Kysela D.T."/>
            <person name="Buechlein A."/>
            <person name="Hemmerich C."/>
            <person name="Brun Y.V."/>
        </authorList>
    </citation>
    <scope>NUCLEOTIDE SEQUENCE [LARGE SCALE GENOMIC DNA]</scope>
    <source>
        <strain evidence="4">ATCC 17100 / ATH 3.1.1 / DSM 162 / LMG 4299</strain>
    </source>
</reference>
<proteinExistence type="inferred from homology"/>
<dbReference type="Proteomes" id="UP000001399">
    <property type="component" value="Chromosome"/>
</dbReference>
<evidence type="ECO:0000313" key="4">
    <source>
        <dbReference type="Proteomes" id="UP000001399"/>
    </source>
</evidence>
<dbReference type="InterPro" id="IPR007214">
    <property type="entry name" value="YbaK/aa-tRNA-synth-assoc-dom"/>
</dbReference>
<gene>
    <name evidence="3" type="ordered locus">Rvan_2737</name>
</gene>
<dbReference type="Gene3D" id="3.90.960.10">
    <property type="entry name" value="YbaK/aminoacyl-tRNA synthetase-associated domain"/>
    <property type="match status" value="1"/>
</dbReference>
<keyword evidence="4" id="KW-1185">Reference proteome</keyword>
<evidence type="ECO:0000259" key="2">
    <source>
        <dbReference type="Pfam" id="PF04073"/>
    </source>
</evidence>
<dbReference type="PANTHER" id="PTHR31423">
    <property type="entry name" value="YBAK DOMAIN-CONTAINING PROTEIN"/>
    <property type="match status" value="1"/>
</dbReference>
<keyword evidence="3" id="KW-0436">Ligase</keyword>
<dbReference type="EMBL" id="CP002292">
    <property type="protein sequence ID" value="ADP71948.1"/>
    <property type="molecule type" value="Genomic_DNA"/>
</dbReference>
<evidence type="ECO:0000256" key="1">
    <source>
        <dbReference type="ARBA" id="ARBA00010201"/>
    </source>
</evidence>
<dbReference type="OrthoDB" id="5145315at2"/>
<dbReference type="HOGENOM" id="CLU_104635_0_0_5"/>
<organism evidence="3 4">
    <name type="scientific">Rhodomicrobium vannielii (strain ATCC 17100 / DSM 162 / LMG 4299 / NCIMB 10020 / ATH 3.1.1)</name>
    <dbReference type="NCBI Taxonomy" id="648757"/>
    <lineage>
        <taxon>Bacteria</taxon>
        <taxon>Pseudomonadati</taxon>
        <taxon>Pseudomonadota</taxon>
        <taxon>Alphaproteobacteria</taxon>
        <taxon>Hyphomicrobiales</taxon>
        <taxon>Hyphomicrobiaceae</taxon>
        <taxon>Rhodomicrobium</taxon>
    </lineage>
</organism>
<dbReference type="SUPFAM" id="SSF55826">
    <property type="entry name" value="YbaK/ProRS associated domain"/>
    <property type="match status" value="1"/>
</dbReference>
<dbReference type="GO" id="GO:0002161">
    <property type="term" value="F:aminoacyl-tRNA deacylase activity"/>
    <property type="evidence" value="ECO:0007669"/>
    <property type="project" value="InterPro"/>
</dbReference>
<dbReference type="CDD" id="cd04335">
    <property type="entry name" value="PrdX_deacylase"/>
    <property type="match status" value="1"/>
</dbReference>
<dbReference type="PANTHER" id="PTHR31423:SF3">
    <property type="entry name" value="PROLYL-TRNA SYNTHETASE ASSOCIATED DOMAIN-CONTAINING PROTEIN 1-RELATED"/>
    <property type="match status" value="1"/>
</dbReference>
<dbReference type="AlphaFoldDB" id="E3I822"/>
<accession>E3I822</accession>
<feature type="domain" description="YbaK/aminoacyl-tRNA synthetase-associated" evidence="2">
    <location>
        <begin position="23"/>
        <end position="150"/>
    </location>
</feature>
<sequence>MNDWRAFFGLLTSLGIAYETVEHEEVHTAQGLANRDMSLWEFPVKNIVVEDKAKQLYLVTMHLLTPPLDLKALAKQLGADGRFSFASPETMGAALKVLPGSVTPFALVNDTERRVRPIFDERMCASKTVSAHPLVNTMTTTIAIDDLMRLLGVNGHEPRWCALPLKVQPVS</sequence>
<dbReference type="InterPro" id="IPR036754">
    <property type="entry name" value="YbaK/aa-tRNA-synt-asso_dom_sf"/>
</dbReference>
<name>E3I822_RHOVT</name>
<comment type="similarity">
    <text evidence="1">Belongs to the PRORSD1 family.</text>
</comment>
<dbReference type="STRING" id="648757.Rvan_2737"/>
<dbReference type="Pfam" id="PF04073">
    <property type="entry name" value="tRNA_edit"/>
    <property type="match status" value="1"/>
</dbReference>
<evidence type="ECO:0000313" key="3">
    <source>
        <dbReference type="EMBL" id="ADP71948.1"/>
    </source>
</evidence>